<name>A0A9D2JT53_9FIRM</name>
<dbReference type="PROSITE" id="PS50937">
    <property type="entry name" value="HTH_MERR_2"/>
    <property type="match status" value="1"/>
</dbReference>
<feature type="coiled-coil region" evidence="5">
    <location>
        <begin position="78"/>
        <end position="108"/>
    </location>
</feature>
<dbReference type="EMBL" id="DXBG01000083">
    <property type="protein sequence ID" value="HIZ64959.1"/>
    <property type="molecule type" value="Genomic_DNA"/>
</dbReference>
<dbReference type="CDD" id="cd01106">
    <property type="entry name" value="HTH_TipAL-Mta"/>
    <property type="match status" value="1"/>
</dbReference>
<dbReference type="InterPro" id="IPR036244">
    <property type="entry name" value="TipA-like_antibiotic-bd"/>
</dbReference>
<evidence type="ECO:0000256" key="3">
    <source>
        <dbReference type="ARBA" id="ARBA00023159"/>
    </source>
</evidence>
<dbReference type="Gene3D" id="1.10.1660.10">
    <property type="match status" value="1"/>
</dbReference>
<dbReference type="SUPFAM" id="SSF46955">
    <property type="entry name" value="Putative DNA-binding domain"/>
    <property type="match status" value="1"/>
</dbReference>
<comment type="caution">
    <text evidence="7">The sequence shown here is derived from an EMBL/GenBank/DDBJ whole genome shotgun (WGS) entry which is preliminary data.</text>
</comment>
<dbReference type="PANTHER" id="PTHR30204">
    <property type="entry name" value="REDOX-CYCLING DRUG-SENSING TRANSCRIPTIONAL ACTIVATOR SOXR"/>
    <property type="match status" value="1"/>
</dbReference>
<dbReference type="Pfam" id="PF07739">
    <property type="entry name" value="TipAS"/>
    <property type="match status" value="1"/>
</dbReference>
<evidence type="ECO:0000313" key="8">
    <source>
        <dbReference type="Proteomes" id="UP000824056"/>
    </source>
</evidence>
<evidence type="ECO:0000256" key="5">
    <source>
        <dbReference type="SAM" id="Coils"/>
    </source>
</evidence>
<dbReference type="GO" id="GO:0003677">
    <property type="term" value="F:DNA binding"/>
    <property type="evidence" value="ECO:0007669"/>
    <property type="project" value="UniProtKB-KW"/>
</dbReference>
<keyword evidence="1" id="KW-0805">Transcription regulation</keyword>
<dbReference type="PRINTS" id="PR00040">
    <property type="entry name" value="HTHMERR"/>
</dbReference>
<dbReference type="PANTHER" id="PTHR30204:SF90">
    <property type="entry name" value="HTH-TYPE TRANSCRIPTIONAL ACTIVATOR MTA"/>
    <property type="match status" value="1"/>
</dbReference>
<dbReference type="GO" id="GO:0003700">
    <property type="term" value="F:DNA-binding transcription factor activity"/>
    <property type="evidence" value="ECO:0007669"/>
    <property type="project" value="InterPro"/>
</dbReference>
<accession>A0A9D2JT53</accession>
<evidence type="ECO:0000313" key="7">
    <source>
        <dbReference type="EMBL" id="HIZ64959.1"/>
    </source>
</evidence>
<evidence type="ECO:0000256" key="2">
    <source>
        <dbReference type="ARBA" id="ARBA00023125"/>
    </source>
</evidence>
<keyword evidence="2" id="KW-0238">DNA-binding</keyword>
<sequence>MEAYSITEAAKIAGISTRTLRYYHEIGLLKPCATNLAGYRFYGEKEMELLQQILFYRERGLGLEEIRKILYDRNFQVMEAMEEHLHELEKQEERIQALIRTVKRTISAMKGECEMSTREKFEVFKQQMVEENERRYGKEVRDKYGDEAVEAVNKKILNMTEEEYERFQNLGEEIRTMLEEAVTQGRDPQGEWGRRIVRLHKEWLSKTWKVYRAEAHKAIANTYISDERFRIYYDRRVAGCAAFLEAAIVYWVDK</sequence>
<evidence type="ECO:0000256" key="4">
    <source>
        <dbReference type="ARBA" id="ARBA00023163"/>
    </source>
</evidence>
<dbReference type="SMART" id="SM00422">
    <property type="entry name" value="HTH_MERR"/>
    <property type="match status" value="1"/>
</dbReference>
<evidence type="ECO:0000256" key="1">
    <source>
        <dbReference type="ARBA" id="ARBA00023015"/>
    </source>
</evidence>
<dbReference type="AlphaFoldDB" id="A0A9D2JT53"/>
<dbReference type="InterPro" id="IPR009061">
    <property type="entry name" value="DNA-bd_dom_put_sf"/>
</dbReference>
<keyword evidence="3" id="KW-0010">Activator</keyword>
<protein>
    <submittedName>
        <fullName evidence="7">MerR family transcriptional regulator</fullName>
    </submittedName>
</protein>
<dbReference type="Pfam" id="PF13411">
    <property type="entry name" value="MerR_1"/>
    <property type="match status" value="1"/>
</dbReference>
<feature type="domain" description="HTH merR-type" evidence="6">
    <location>
        <begin position="3"/>
        <end position="72"/>
    </location>
</feature>
<dbReference type="InterPro" id="IPR012925">
    <property type="entry name" value="TipAS_dom"/>
</dbReference>
<dbReference type="SUPFAM" id="SSF89082">
    <property type="entry name" value="Antibiotic binding domain of TipA-like multidrug resistance regulators"/>
    <property type="match status" value="1"/>
</dbReference>
<evidence type="ECO:0000259" key="6">
    <source>
        <dbReference type="PROSITE" id="PS50937"/>
    </source>
</evidence>
<dbReference type="Proteomes" id="UP000824056">
    <property type="component" value="Unassembled WGS sequence"/>
</dbReference>
<gene>
    <name evidence="7" type="ORF">H9809_03505</name>
</gene>
<proteinExistence type="predicted"/>
<keyword evidence="5" id="KW-0175">Coiled coil</keyword>
<dbReference type="InterPro" id="IPR047057">
    <property type="entry name" value="MerR_fam"/>
</dbReference>
<organism evidence="7 8">
    <name type="scientific">Candidatus Blautia pullicola</name>
    <dbReference type="NCBI Taxonomy" id="2838498"/>
    <lineage>
        <taxon>Bacteria</taxon>
        <taxon>Bacillati</taxon>
        <taxon>Bacillota</taxon>
        <taxon>Clostridia</taxon>
        <taxon>Lachnospirales</taxon>
        <taxon>Lachnospiraceae</taxon>
        <taxon>Blautia</taxon>
    </lineage>
</organism>
<reference evidence="7" key="2">
    <citation type="submission" date="2021-04" db="EMBL/GenBank/DDBJ databases">
        <authorList>
            <person name="Gilroy R."/>
        </authorList>
    </citation>
    <scope>NUCLEOTIDE SEQUENCE</scope>
    <source>
        <strain evidence="7">1068</strain>
    </source>
</reference>
<dbReference type="Gene3D" id="1.10.490.50">
    <property type="entry name" value="Antibiotic binding domain of TipA-like multidrug resistance regulators"/>
    <property type="match status" value="1"/>
</dbReference>
<reference evidence="7" key="1">
    <citation type="journal article" date="2021" name="PeerJ">
        <title>Extensive microbial diversity within the chicken gut microbiome revealed by metagenomics and culture.</title>
        <authorList>
            <person name="Gilroy R."/>
            <person name="Ravi A."/>
            <person name="Getino M."/>
            <person name="Pursley I."/>
            <person name="Horton D.L."/>
            <person name="Alikhan N.F."/>
            <person name="Baker D."/>
            <person name="Gharbi K."/>
            <person name="Hall N."/>
            <person name="Watson M."/>
            <person name="Adriaenssens E.M."/>
            <person name="Foster-Nyarko E."/>
            <person name="Jarju S."/>
            <person name="Secka A."/>
            <person name="Antonio M."/>
            <person name="Oren A."/>
            <person name="Chaudhuri R.R."/>
            <person name="La Ragione R."/>
            <person name="Hildebrand F."/>
            <person name="Pallen M.J."/>
        </authorList>
    </citation>
    <scope>NUCLEOTIDE SEQUENCE</scope>
    <source>
        <strain evidence="7">1068</strain>
    </source>
</reference>
<keyword evidence="4" id="KW-0804">Transcription</keyword>
<dbReference type="InterPro" id="IPR000551">
    <property type="entry name" value="MerR-type_HTH_dom"/>
</dbReference>